<proteinExistence type="predicted"/>
<keyword evidence="3" id="KW-0808">Transferase</keyword>
<dbReference type="EMBL" id="LVVM01005934">
    <property type="protein sequence ID" value="OJA09420.1"/>
    <property type="molecule type" value="Genomic_DNA"/>
</dbReference>
<evidence type="ECO:0000256" key="6">
    <source>
        <dbReference type="ARBA" id="ARBA00022840"/>
    </source>
</evidence>
<evidence type="ECO:0000256" key="3">
    <source>
        <dbReference type="ARBA" id="ARBA00022679"/>
    </source>
</evidence>
<dbReference type="GO" id="GO:0050684">
    <property type="term" value="P:regulation of mRNA processing"/>
    <property type="evidence" value="ECO:0007669"/>
    <property type="project" value="TreeGrafter"/>
</dbReference>
<protein>
    <recommendedName>
        <fullName evidence="1">non-specific serine/threonine protein kinase</fullName>
        <ecNumber evidence="1">2.7.11.1</ecNumber>
    </recommendedName>
</protein>
<gene>
    <name evidence="9" type="ORF">AZE42_03068</name>
</gene>
<dbReference type="Proteomes" id="UP000183567">
    <property type="component" value="Unassembled WGS sequence"/>
</dbReference>
<evidence type="ECO:0000256" key="7">
    <source>
        <dbReference type="ARBA" id="ARBA00047899"/>
    </source>
</evidence>
<dbReference type="SUPFAM" id="SSF56112">
    <property type="entry name" value="Protein kinase-like (PK-like)"/>
    <property type="match status" value="1"/>
</dbReference>
<dbReference type="EC" id="2.7.11.1" evidence="1"/>
<dbReference type="PANTHER" id="PTHR47634:SF9">
    <property type="entry name" value="PROTEIN KINASE DOMAIN-CONTAINING PROTEIN-RELATED"/>
    <property type="match status" value="1"/>
</dbReference>
<evidence type="ECO:0000313" key="10">
    <source>
        <dbReference type="Proteomes" id="UP000183567"/>
    </source>
</evidence>
<dbReference type="PANTHER" id="PTHR47634">
    <property type="entry name" value="PROTEIN KINASE DOMAIN-CONTAINING PROTEIN-RELATED"/>
    <property type="match status" value="1"/>
</dbReference>
<comment type="catalytic activity">
    <reaction evidence="8">
        <text>L-seryl-[protein] + ATP = O-phospho-L-seryl-[protein] + ADP + H(+)</text>
        <dbReference type="Rhea" id="RHEA:17989"/>
        <dbReference type="Rhea" id="RHEA-COMP:9863"/>
        <dbReference type="Rhea" id="RHEA-COMP:11604"/>
        <dbReference type="ChEBI" id="CHEBI:15378"/>
        <dbReference type="ChEBI" id="CHEBI:29999"/>
        <dbReference type="ChEBI" id="CHEBI:30616"/>
        <dbReference type="ChEBI" id="CHEBI:83421"/>
        <dbReference type="ChEBI" id="CHEBI:456216"/>
        <dbReference type="EC" id="2.7.11.1"/>
    </reaction>
</comment>
<dbReference type="STRING" id="180088.A0A1J8QCE1"/>
<dbReference type="GO" id="GO:0005524">
    <property type="term" value="F:ATP binding"/>
    <property type="evidence" value="ECO:0007669"/>
    <property type="project" value="UniProtKB-KW"/>
</dbReference>
<dbReference type="GO" id="GO:0000245">
    <property type="term" value="P:spliceosomal complex assembly"/>
    <property type="evidence" value="ECO:0007669"/>
    <property type="project" value="TreeGrafter"/>
</dbReference>
<keyword evidence="2" id="KW-0723">Serine/threonine-protein kinase</keyword>
<keyword evidence="5" id="KW-0418">Kinase</keyword>
<keyword evidence="6" id="KW-0067">ATP-binding</keyword>
<dbReference type="OrthoDB" id="2658794at2759"/>
<accession>A0A1J8QCE1</accession>
<dbReference type="InterPro" id="IPR011009">
    <property type="entry name" value="Kinase-like_dom_sf"/>
</dbReference>
<name>A0A1J8QCE1_9AGAM</name>
<evidence type="ECO:0000256" key="4">
    <source>
        <dbReference type="ARBA" id="ARBA00022741"/>
    </source>
</evidence>
<evidence type="ECO:0000256" key="5">
    <source>
        <dbReference type="ARBA" id="ARBA00022777"/>
    </source>
</evidence>
<evidence type="ECO:0000256" key="8">
    <source>
        <dbReference type="ARBA" id="ARBA00048679"/>
    </source>
</evidence>
<dbReference type="InterPro" id="IPR051334">
    <property type="entry name" value="SRPK"/>
</dbReference>
<keyword evidence="10" id="KW-1185">Reference proteome</keyword>
<comment type="catalytic activity">
    <reaction evidence="7">
        <text>L-threonyl-[protein] + ATP = O-phospho-L-threonyl-[protein] + ADP + H(+)</text>
        <dbReference type="Rhea" id="RHEA:46608"/>
        <dbReference type="Rhea" id="RHEA-COMP:11060"/>
        <dbReference type="Rhea" id="RHEA-COMP:11605"/>
        <dbReference type="ChEBI" id="CHEBI:15378"/>
        <dbReference type="ChEBI" id="CHEBI:30013"/>
        <dbReference type="ChEBI" id="CHEBI:30616"/>
        <dbReference type="ChEBI" id="CHEBI:61977"/>
        <dbReference type="ChEBI" id="CHEBI:456216"/>
        <dbReference type="EC" id="2.7.11.1"/>
    </reaction>
</comment>
<comment type="caution">
    <text evidence="9">The sequence shown here is derived from an EMBL/GenBank/DDBJ whole genome shotgun (WGS) entry which is preliminary data.</text>
</comment>
<dbReference type="GO" id="GO:0004674">
    <property type="term" value="F:protein serine/threonine kinase activity"/>
    <property type="evidence" value="ECO:0007669"/>
    <property type="project" value="UniProtKB-KW"/>
</dbReference>
<evidence type="ECO:0000256" key="2">
    <source>
        <dbReference type="ARBA" id="ARBA00022527"/>
    </source>
</evidence>
<dbReference type="AlphaFoldDB" id="A0A1J8QCE1"/>
<evidence type="ECO:0000256" key="1">
    <source>
        <dbReference type="ARBA" id="ARBA00012513"/>
    </source>
</evidence>
<evidence type="ECO:0000313" key="9">
    <source>
        <dbReference type="EMBL" id="OJA09420.1"/>
    </source>
</evidence>
<sequence length="131" mass="14676">MTFELLTGRSLFHPEAGETWRVEDDHLAKMAELTGDDFSDKVLAKSRKRDEYFDKTGKLLRIDQLFPMSLEQAMTNYGLQAVEAASAAAFIRACLHLDSEERSSASDLLTIHGWKWPISAVSLASQCPVEI</sequence>
<reference evidence="9 10" key="1">
    <citation type="submission" date="2016-03" db="EMBL/GenBank/DDBJ databases">
        <title>Comparative genomics of the ectomycorrhizal sister species Rhizopogon vinicolor and Rhizopogon vesiculosus (Basidiomycota: Boletales) reveals a divergence of the mating type B locus.</title>
        <authorList>
            <person name="Mujic A.B."/>
            <person name="Kuo A."/>
            <person name="Tritt A."/>
            <person name="Lipzen A."/>
            <person name="Chen C."/>
            <person name="Johnson J."/>
            <person name="Sharma A."/>
            <person name="Barry K."/>
            <person name="Grigoriev I.V."/>
            <person name="Spatafora J.W."/>
        </authorList>
    </citation>
    <scope>NUCLEOTIDE SEQUENCE [LARGE SCALE GENOMIC DNA]</scope>
    <source>
        <strain evidence="9 10">AM-OR11-056</strain>
    </source>
</reference>
<dbReference type="Gene3D" id="1.10.510.10">
    <property type="entry name" value="Transferase(Phosphotransferase) domain 1"/>
    <property type="match status" value="1"/>
</dbReference>
<organism evidence="9 10">
    <name type="scientific">Rhizopogon vesiculosus</name>
    <dbReference type="NCBI Taxonomy" id="180088"/>
    <lineage>
        <taxon>Eukaryota</taxon>
        <taxon>Fungi</taxon>
        <taxon>Dikarya</taxon>
        <taxon>Basidiomycota</taxon>
        <taxon>Agaricomycotina</taxon>
        <taxon>Agaricomycetes</taxon>
        <taxon>Agaricomycetidae</taxon>
        <taxon>Boletales</taxon>
        <taxon>Suillineae</taxon>
        <taxon>Rhizopogonaceae</taxon>
        <taxon>Rhizopogon</taxon>
    </lineage>
</organism>
<keyword evidence="4" id="KW-0547">Nucleotide-binding</keyword>